<evidence type="ECO:0000313" key="3">
    <source>
        <dbReference type="Proteomes" id="UP001320148"/>
    </source>
</evidence>
<dbReference type="PROSITE" id="PS51257">
    <property type="entry name" value="PROKAR_LIPOPROTEIN"/>
    <property type="match status" value="1"/>
</dbReference>
<dbReference type="Proteomes" id="UP001320148">
    <property type="component" value="Chromosome"/>
</dbReference>
<dbReference type="PANTHER" id="PTHR38037">
    <property type="entry name" value="ZN_PROTEASE DOMAIN-CONTAINING PROTEIN"/>
    <property type="match status" value="1"/>
</dbReference>
<dbReference type="Gene3D" id="2.40.70.10">
    <property type="entry name" value="Acid Proteases"/>
    <property type="match status" value="1"/>
</dbReference>
<reference evidence="2 3" key="1">
    <citation type="submission" date="2021-02" db="EMBL/GenBank/DDBJ databases">
        <title>Complete genome of Desulfoluna sp. strain ASN36.</title>
        <authorList>
            <person name="Takahashi A."/>
            <person name="Kojima H."/>
            <person name="Fukui M."/>
        </authorList>
    </citation>
    <scope>NUCLEOTIDE SEQUENCE [LARGE SCALE GENOMIC DNA]</scope>
    <source>
        <strain evidence="2 3">ASN36</strain>
    </source>
</reference>
<dbReference type="SUPFAM" id="SSF50630">
    <property type="entry name" value="Acid proteases"/>
    <property type="match status" value="1"/>
</dbReference>
<gene>
    <name evidence="2" type="ORF">DSLASN_46520</name>
</gene>
<evidence type="ECO:0000259" key="1">
    <source>
        <dbReference type="Pfam" id="PF05618"/>
    </source>
</evidence>
<dbReference type="InterPro" id="IPR021109">
    <property type="entry name" value="Peptidase_aspartic_dom_sf"/>
</dbReference>
<evidence type="ECO:0000313" key="2">
    <source>
        <dbReference type="EMBL" id="BCS99020.1"/>
    </source>
</evidence>
<name>A0ABM7PP63_9BACT</name>
<organism evidence="2 3">
    <name type="scientific">Desulfoluna limicola</name>
    <dbReference type="NCBI Taxonomy" id="2810562"/>
    <lineage>
        <taxon>Bacteria</taxon>
        <taxon>Pseudomonadati</taxon>
        <taxon>Thermodesulfobacteriota</taxon>
        <taxon>Desulfobacteria</taxon>
        <taxon>Desulfobacterales</taxon>
        <taxon>Desulfolunaceae</taxon>
        <taxon>Desulfoluna</taxon>
    </lineage>
</organism>
<dbReference type="InterPro" id="IPR008503">
    <property type="entry name" value="Asp_endopeptidase"/>
</dbReference>
<feature type="domain" description="Retropepsin-like aspartic endopeptidase" evidence="1">
    <location>
        <begin position="100"/>
        <end position="231"/>
    </location>
</feature>
<sequence>MGQMKKSAISWRSIVLLLLVPVFFYSCTASRPVIETGVQPGIDAGAEPGGEAGEQSAIEGGAAVEAVDETEVEPGVDVEVASGVEAEVTPPVEPTSGLRVIGEVEPVTLMTPGITMPARIDTGATTSSLDASDIKRFERDGKKWVRFMVTDRRSGEKKQMECPLSRSVKIKRHGEESLERPVVKVKAMMGDVELVREFSLTDRSEFEYQILIGRNVLEGEFVVDVNRKNVTSPMSEK</sequence>
<proteinExistence type="predicted"/>
<accession>A0ABM7PP63</accession>
<protein>
    <recommendedName>
        <fullName evidence="1">Retropepsin-like aspartic endopeptidase domain-containing protein</fullName>
    </recommendedName>
</protein>
<dbReference type="PANTHER" id="PTHR38037:SF2">
    <property type="entry name" value="ATP-DEPENDENT ZINC PROTEASE DOMAIN-CONTAINING PROTEIN-RELATED"/>
    <property type="match status" value="1"/>
</dbReference>
<dbReference type="EMBL" id="AP024488">
    <property type="protein sequence ID" value="BCS99020.1"/>
    <property type="molecule type" value="Genomic_DNA"/>
</dbReference>
<keyword evidence="3" id="KW-1185">Reference proteome</keyword>
<dbReference type="Pfam" id="PF05618">
    <property type="entry name" value="Zn_protease"/>
    <property type="match status" value="1"/>
</dbReference>